<organism evidence="1 2">
    <name type="scientific">Hyella patelloides LEGE 07179</name>
    <dbReference type="NCBI Taxonomy" id="945734"/>
    <lineage>
        <taxon>Bacteria</taxon>
        <taxon>Bacillati</taxon>
        <taxon>Cyanobacteriota</taxon>
        <taxon>Cyanophyceae</taxon>
        <taxon>Pleurocapsales</taxon>
        <taxon>Hyellaceae</taxon>
        <taxon>Hyella</taxon>
    </lineage>
</organism>
<gene>
    <name evidence="1" type="ORF">H1P_6470001</name>
</gene>
<dbReference type="EMBL" id="CAACVJ010000609">
    <property type="protein sequence ID" value="VEP17813.1"/>
    <property type="molecule type" value="Genomic_DNA"/>
</dbReference>
<dbReference type="Gene3D" id="3.30.1330.40">
    <property type="entry name" value="RutC-like"/>
    <property type="match status" value="1"/>
</dbReference>
<reference evidence="1 2" key="1">
    <citation type="submission" date="2019-01" db="EMBL/GenBank/DDBJ databases">
        <authorList>
            <person name="Brito A."/>
        </authorList>
    </citation>
    <scope>NUCLEOTIDE SEQUENCE [LARGE SCALE GENOMIC DNA]</scope>
    <source>
        <strain evidence="1">1</strain>
    </source>
</reference>
<evidence type="ECO:0000313" key="2">
    <source>
        <dbReference type="Proteomes" id="UP000320055"/>
    </source>
</evidence>
<evidence type="ECO:0000313" key="1">
    <source>
        <dbReference type="EMBL" id="VEP17813.1"/>
    </source>
</evidence>
<name>A0A563W2P4_9CYAN</name>
<dbReference type="Pfam" id="PF01042">
    <property type="entry name" value="Ribonuc_L-PSP"/>
    <property type="match status" value="1"/>
</dbReference>
<sequence>MSNTDNHFHNENCWDKHGNLAPDFVDQLKQAFANLKIALIAAGTEPKYVVKISTFVVDHDELKLEQLTSEILAIWGKKTPAQTLVPVPRLALDGMLFEIDAIAIIPE</sequence>
<proteinExistence type="predicted"/>
<dbReference type="AlphaFoldDB" id="A0A563W2P4"/>
<keyword evidence="2" id="KW-1185">Reference proteome</keyword>
<dbReference type="CDD" id="cd00448">
    <property type="entry name" value="YjgF_YER057c_UK114_family"/>
    <property type="match status" value="1"/>
</dbReference>
<dbReference type="InterPro" id="IPR035959">
    <property type="entry name" value="RutC-like_sf"/>
</dbReference>
<protein>
    <submittedName>
        <fullName evidence="1">Uncharacterized protein</fullName>
    </submittedName>
</protein>
<dbReference type="SUPFAM" id="SSF55298">
    <property type="entry name" value="YjgF-like"/>
    <property type="match status" value="1"/>
</dbReference>
<accession>A0A563W2P4</accession>
<dbReference type="RefSeq" id="WP_222427403.1">
    <property type="nucleotide sequence ID" value="NZ_LR214379.1"/>
</dbReference>
<dbReference type="InterPro" id="IPR006175">
    <property type="entry name" value="YjgF/YER057c/UK114"/>
</dbReference>
<dbReference type="Proteomes" id="UP000320055">
    <property type="component" value="Unassembled WGS sequence"/>
</dbReference>